<feature type="compositionally biased region" description="Basic and acidic residues" evidence="12">
    <location>
        <begin position="496"/>
        <end position="525"/>
    </location>
</feature>
<dbReference type="AlphaFoldDB" id="A0A6L2Q594"/>
<feature type="region of interest" description="Disordered" evidence="12">
    <location>
        <begin position="239"/>
        <end position="258"/>
    </location>
</feature>
<keyword evidence="5 13" id="KW-1133">Transmembrane helix</keyword>
<feature type="transmembrane region" description="Helical" evidence="13">
    <location>
        <begin position="159"/>
        <end position="177"/>
    </location>
</feature>
<proteinExistence type="inferred from homology"/>
<sequence>VVRAASPVLLRVITLGAFFIYSTMIVMYPRPNIYTCTVRVWLREIGFSLTYGALMLKTWRISVIFRVRSAKAVKITDLDLLKRLGIIVTIFSVFLVIRTLVAPPHVIVGRTAEDLKAFLCRTDWWDHSFTLLEVTFLVWGIRLCIVVRKAPSEFNESRFISMAIYNEFLLSVFLNVSMLFLQKPANPDLLYIIFFCHTQLTVTLLLCLIFGSKAYMVFKGHGKSEEGSSVIPKSQAAKFLSKPRSGNSQCAPSTNSSTAGMQEYARLAEIDVQEEFQRLYTQLEQLKEKNMRLGNRHLAAKISAMQEAAKQSYNEPVHEAETPSGHTDTDHLKLNNVLAVVTDKIVCATGVKDDAGIRSITLVDTNKTRSPPKSKCSSVVSSPDSETPLRERLSPTAHRISVANLSKTVTGLEGSTMEISSRTYSKDSSVTLTSDQQLRCHKGKECEYVSDADVRGVDLEMASTCKKISGDGSSSCRSKKRGNVGRSRNSSGGGGEGKKGNKHNCDGDADKQKERSKYVDRDKGGSAEGGQSDVAAANLTPSQSSSEGTSPKNAGSNNRNLKSGHARTHAIVINLDDKNRFTEEVTV</sequence>
<feature type="transmembrane region" description="Helical" evidence="13">
    <location>
        <begin position="189"/>
        <end position="211"/>
    </location>
</feature>
<gene>
    <name evidence="15" type="ORF">Cfor_07933</name>
</gene>
<dbReference type="PROSITE" id="PS50259">
    <property type="entry name" value="G_PROTEIN_RECEP_F3_4"/>
    <property type="match status" value="1"/>
</dbReference>
<feature type="coiled-coil region" evidence="11">
    <location>
        <begin position="269"/>
        <end position="296"/>
    </location>
</feature>
<dbReference type="OrthoDB" id="2129233at2759"/>
<keyword evidence="9" id="KW-0325">Glycoprotein</keyword>
<feature type="compositionally biased region" description="Polar residues" evidence="12">
    <location>
        <begin position="539"/>
        <end position="561"/>
    </location>
</feature>
<evidence type="ECO:0000256" key="13">
    <source>
        <dbReference type="SAM" id="Phobius"/>
    </source>
</evidence>
<dbReference type="PANTHER" id="PTHR32546">
    <property type="entry name" value="G-PROTEIN COUPLED RECEPTOR 158-RELATED"/>
    <property type="match status" value="1"/>
</dbReference>
<evidence type="ECO:0000256" key="7">
    <source>
        <dbReference type="ARBA" id="ARBA00023136"/>
    </source>
</evidence>
<evidence type="ECO:0000256" key="11">
    <source>
        <dbReference type="SAM" id="Coils"/>
    </source>
</evidence>
<accession>A0A6L2Q594</accession>
<evidence type="ECO:0000259" key="14">
    <source>
        <dbReference type="PROSITE" id="PS50259"/>
    </source>
</evidence>
<dbReference type="PRINTS" id="PR01176">
    <property type="entry name" value="GABABRECEPTR"/>
</dbReference>
<evidence type="ECO:0000256" key="10">
    <source>
        <dbReference type="ARBA" id="ARBA00023224"/>
    </source>
</evidence>
<comment type="subcellular location">
    <subcellularLocation>
        <location evidence="1">Cell membrane</location>
        <topology evidence="1">Multi-pass membrane protein</topology>
    </subcellularLocation>
</comment>
<keyword evidence="4 13" id="KW-0812">Transmembrane</keyword>
<evidence type="ECO:0000256" key="2">
    <source>
        <dbReference type="ARBA" id="ARBA00007242"/>
    </source>
</evidence>
<dbReference type="GO" id="GO:0004930">
    <property type="term" value="F:G protein-coupled receptor activity"/>
    <property type="evidence" value="ECO:0007669"/>
    <property type="project" value="UniProtKB-KW"/>
</dbReference>
<evidence type="ECO:0000256" key="6">
    <source>
        <dbReference type="ARBA" id="ARBA00023040"/>
    </source>
</evidence>
<reference evidence="16" key="1">
    <citation type="submission" date="2020-01" db="EMBL/GenBank/DDBJ databases">
        <title>Draft genome sequence of the Termite Coptotermes fromosanus.</title>
        <authorList>
            <person name="Itakura S."/>
            <person name="Yosikawa Y."/>
            <person name="Umezawa K."/>
        </authorList>
    </citation>
    <scope>NUCLEOTIDE SEQUENCE [LARGE SCALE GENOMIC DNA]</scope>
</reference>
<dbReference type="GO" id="GO:0005886">
    <property type="term" value="C:plasma membrane"/>
    <property type="evidence" value="ECO:0007669"/>
    <property type="project" value="UniProtKB-SubCell"/>
</dbReference>
<keyword evidence="16" id="KW-1185">Reference proteome</keyword>
<name>A0A6L2Q594_COPFO</name>
<protein>
    <recommendedName>
        <fullName evidence="14">G-protein coupled receptors family 3 profile domain-containing protein</fullName>
    </recommendedName>
</protein>
<dbReference type="CDD" id="cd15293">
    <property type="entry name" value="7tmC_GPR158-like"/>
    <property type="match status" value="1"/>
</dbReference>
<dbReference type="Pfam" id="PF00003">
    <property type="entry name" value="7tm_3"/>
    <property type="match status" value="1"/>
</dbReference>
<dbReference type="Proteomes" id="UP000502823">
    <property type="component" value="Unassembled WGS sequence"/>
</dbReference>
<evidence type="ECO:0000256" key="5">
    <source>
        <dbReference type="ARBA" id="ARBA00022989"/>
    </source>
</evidence>
<feature type="compositionally biased region" description="Low complexity" evidence="12">
    <location>
        <begin position="371"/>
        <end position="385"/>
    </location>
</feature>
<evidence type="ECO:0000256" key="8">
    <source>
        <dbReference type="ARBA" id="ARBA00023170"/>
    </source>
</evidence>
<feature type="transmembrane region" description="Helical" evidence="13">
    <location>
        <begin position="40"/>
        <end position="59"/>
    </location>
</feature>
<dbReference type="InterPro" id="IPR043458">
    <property type="entry name" value="GPR158/179"/>
</dbReference>
<evidence type="ECO:0000256" key="4">
    <source>
        <dbReference type="ARBA" id="ARBA00022692"/>
    </source>
</evidence>
<comment type="similarity">
    <text evidence="2">Belongs to the G-protein coupled receptor 3 family.</text>
</comment>
<feature type="region of interest" description="Disordered" evidence="12">
    <location>
        <begin position="467"/>
        <end position="565"/>
    </location>
</feature>
<feature type="region of interest" description="Disordered" evidence="12">
    <location>
        <begin position="367"/>
        <end position="393"/>
    </location>
</feature>
<comment type="caution">
    <text evidence="15">The sequence shown here is derived from an EMBL/GenBank/DDBJ whole genome shotgun (WGS) entry which is preliminary data.</text>
</comment>
<evidence type="ECO:0000256" key="3">
    <source>
        <dbReference type="ARBA" id="ARBA00022475"/>
    </source>
</evidence>
<evidence type="ECO:0000313" key="15">
    <source>
        <dbReference type="EMBL" id="GFG40049.1"/>
    </source>
</evidence>
<dbReference type="InterPro" id="IPR017978">
    <property type="entry name" value="GPCR_3_C"/>
</dbReference>
<feature type="compositionally biased region" description="Polar residues" evidence="12">
    <location>
        <begin position="244"/>
        <end position="258"/>
    </location>
</feature>
<feature type="transmembrane region" description="Helical" evidence="13">
    <location>
        <begin position="80"/>
        <end position="101"/>
    </location>
</feature>
<evidence type="ECO:0000256" key="1">
    <source>
        <dbReference type="ARBA" id="ARBA00004651"/>
    </source>
</evidence>
<dbReference type="PANTHER" id="PTHR32546:SF29">
    <property type="entry name" value="G-PROTEIN COUPLED RECEPTORS FAMILY 3 PROFILE DOMAIN-CONTAINING PROTEIN"/>
    <property type="match status" value="1"/>
</dbReference>
<keyword evidence="11" id="KW-0175">Coiled coil</keyword>
<evidence type="ECO:0000313" key="16">
    <source>
        <dbReference type="Proteomes" id="UP000502823"/>
    </source>
</evidence>
<organism evidence="15 16">
    <name type="scientific">Coptotermes formosanus</name>
    <name type="common">Formosan subterranean termite</name>
    <dbReference type="NCBI Taxonomy" id="36987"/>
    <lineage>
        <taxon>Eukaryota</taxon>
        <taxon>Metazoa</taxon>
        <taxon>Ecdysozoa</taxon>
        <taxon>Arthropoda</taxon>
        <taxon>Hexapoda</taxon>
        <taxon>Insecta</taxon>
        <taxon>Pterygota</taxon>
        <taxon>Neoptera</taxon>
        <taxon>Polyneoptera</taxon>
        <taxon>Dictyoptera</taxon>
        <taxon>Blattodea</taxon>
        <taxon>Blattoidea</taxon>
        <taxon>Termitoidae</taxon>
        <taxon>Rhinotermitidae</taxon>
        <taxon>Coptotermes</taxon>
    </lineage>
</organism>
<keyword evidence="7 13" id="KW-0472">Membrane</keyword>
<evidence type="ECO:0000256" key="9">
    <source>
        <dbReference type="ARBA" id="ARBA00023180"/>
    </source>
</evidence>
<keyword evidence="6" id="KW-0297">G-protein coupled receptor</keyword>
<keyword evidence="10" id="KW-0807">Transducer</keyword>
<dbReference type="EMBL" id="BLKM01001471">
    <property type="protein sequence ID" value="GFG40049.1"/>
    <property type="molecule type" value="Genomic_DNA"/>
</dbReference>
<feature type="non-terminal residue" evidence="15">
    <location>
        <position position="1"/>
    </location>
</feature>
<feature type="transmembrane region" description="Helical" evidence="13">
    <location>
        <begin position="9"/>
        <end position="28"/>
    </location>
</feature>
<dbReference type="InParanoid" id="A0A6L2Q594"/>
<evidence type="ECO:0000256" key="12">
    <source>
        <dbReference type="SAM" id="MobiDB-lite"/>
    </source>
</evidence>
<keyword evidence="8" id="KW-0675">Receptor</keyword>
<feature type="domain" description="G-protein coupled receptors family 3 profile" evidence="14">
    <location>
        <begin position="1"/>
        <end position="218"/>
    </location>
</feature>
<feature type="transmembrane region" description="Helical" evidence="13">
    <location>
        <begin position="129"/>
        <end position="147"/>
    </location>
</feature>
<keyword evidence="3" id="KW-1003">Cell membrane</keyword>